<evidence type="ECO:0000313" key="2">
    <source>
        <dbReference type="EMBL" id="SET96897.1"/>
    </source>
</evidence>
<accession>A0ABY1CEF8</accession>
<keyword evidence="3" id="KW-1185">Reference proteome</keyword>
<protein>
    <submittedName>
        <fullName evidence="2">Double zinc ribbon</fullName>
    </submittedName>
</protein>
<evidence type="ECO:0000313" key="3">
    <source>
        <dbReference type="Proteomes" id="UP000198970"/>
    </source>
</evidence>
<dbReference type="RefSeq" id="WP_100043039.1">
    <property type="nucleotide sequence ID" value="NZ_LT630003.1"/>
</dbReference>
<dbReference type="Proteomes" id="UP000198970">
    <property type="component" value="Chromosome I"/>
</dbReference>
<dbReference type="Pfam" id="PF12773">
    <property type="entry name" value="DZR"/>
    <property type="match status" value="1"/>
</dbReference>
<sequence length="163" mass="17491">MKCPHCDTTISDDSIYCSSCGKKLEMLASETLIADTAKCPNCGTFNSNSSNYCTNCRTPLTETAIAEKRVQNELQMQQVQIKMQALSLKAQQEQLQLQREQYTSMAKCPRCGSTSLSGNKKGFGIGKAVIGAALVGPIGLVAGNVGAKKVQVTCLKCGKKFKV</sequence>
<reference evidence="2 3" key="1">
    <citation type="submission" date="2016-10" db="EMBL/GenBank/DDBJ databases">
        <authorList>
            <person name="Varghese N."/>
            <person name="Submissions S."/>
        </authorList>
    </citation>
    <scope>NUCLEOTIDE SEQUENCE [LARGE SCALE GENOMIC DNA]</scope>
    <source>
        <strain evidence="2 3">ATCC 19403</strain>
    </source>
</reference>
<dbReference type="InterPro" id="IPR025874">
    <property type="entry name" value="DZR"/>
</dbReference>
<organism evidence="2 3">
    <name type="scientific">Lacrimispora sphenoides JCM 1415</name>
    <dbReference type="NCBI Taxonomy" id="1297793"/>
    <lineage>
        <taxon>Bacteria</taxon>
        <taxon>Bacillati</taxon>
        <taxon>Bacillota</taxon>
        <taxon>Clostridia</taxon>
        <taxon>Lachnospirales</taxon>
        <taxon>Lachnospiraceae</taxon>
        <taxon>Lacrimispora</taxon>
    </lineage>
</organism>
<evidence type="ECO:0000259" key="1">
    <source>
        <dbReference type="Pfam" id="PF12773"/>
    </source>
</evidence>
<dbReference type="EMBL" id="LT630003">
    <property type="protein sequence ID" value="SET96897.1"/>
    <property type="molecule type" value="Genomic_DNA"/>
</dbReference>
<name>A0ABY1CEF8_9FIRM</name>
<proteinExistence type="predicted"/>
<gene>
    <name evidence="2" type="ORF">SAMN02745906_3510</name>
</gene>
<feature type="domain" description="DZANK-type" evidence="1">
    <location>
        <begin position="3"/>
        <end position="56"/>
    </location>
</feature>